<evidence type="ECO:0000313" key="4">
    <source>
        <dbReference type="EMBL" id="CUU02308.1"/>
    </source>
</evidence>
<dbReference type="STRING" id="1643428.GCA_001442855_00443"/>
<sequence>MHHRFQQLQEFVSSLEDDFRKFYEKGVMSAGTRLRKKMQELRKLAQEIRVEIQQIKQEKKSAKEGKEEKAEE</sequence>
<evidence type="ECO:0000256" key="3">
    <source>
        <dbReference type="SAM" id="Coils"/>
    </source>
</evidence>
<protein>
    <recommendedName>
        <fullName evidence="6">Histone H1-like protein Hc1</fullName>
    </recommendedName>
</protein>
<dbReference type="OrthoDB" id="9808717at2"/>
<dbReference type="GO" id="GO:0003677">
    <property type="term" value="F:DNA binding"/>
    <property type="evidence" value="ECO:0007669"/>
    <property type="project" value="InterPro"/>
</dbReference>
<keyword evidence="5" id="KW-1185">Reference proteome</keyword>
<gene>
    <name evidence="4" type="ORF">JGI1_00456</name>
</gene>
<dbReference type="GO" id="GO:0030527">
    <property type="term" value="F:structural constituent of chromatin"/>
    <property type="evidence" value="ECO:0007669"/>
    <property type="project" value="InterPro"/>
</dbReference>
<dbReference type="Pfam" id="PF07432">
    <property type="entry name" value="Hc1"/>
    <property type="match status" value="1"/>
</dbReference>
<dbReference type="AlphaFoldDB" id="A0A0S4MTR9"/>
<evidence type="ECO:0008006" key="6">
    <source>
        <dbReference type="Google" id="ProtNLM"/>
    </source>
</evidence>
<dbReference type="InterPro" id="IPR010886">
    <property type="entry name" value="Hc1"/>
</dbReference>
<comment type="function">
    <text evidence="1">Might have a role analogous to that of eukaryotic histone proteins.</text>
</comment>
<dbReference type="RefSeq" id="WP_140944258.1">
    <property type="nucleotide sequence ID" value="NZ_FAOO01000003.1"/>
</dbReference>
<evidence type="ECO:0000256" key="2">
    <source>
        <dbReference type="ARBA" id="ARBA00008424"/>
    </source>
</evidence>
<proteinExistence type="inferred from homology"/>
<organism evidence="4 5">
    <name type="scientific">Candidatus Thermokryptus mobilis</name>
    <dbReference type="NCBI Taxonomy" id="1643428"/>
    <lineage>
        <taxon>Bacteria</taxon>
        <taxon>Pseudomonadati</taxon>
        <taxon>Candidatus Kryptoniota</taxon>
        <taxon>Candidatus Thermokryptus</taxon>
    </lineage>
</organism>
<dbReference type="EMBL" id="FAOO01000003">
    <property type="protein sequence ID" value="CUU02308.1"/>
    <property type="molecule type" value="Genomic_DNA"/>
</dbReference>
<evidence type="ECO:0000313" key="5">
    <source>
        <dbReference type="Proteomes" id="UP000320623"/>
    </source>
</evidence>
<keyword evidence="3" id="KW-0175">Coiled coil</keyword>
<dbReference type="Proteomes" id="UP000320623">
    <property type="component" value="Unassembled WGS sequence"/>
</dbReference>
<name>A0A0S4MTR9_9BACT</name>
<feature type="coiled-coil region" evidence="3">
    <location>
        <begin position="31"/>
        <end position="72"/>
    </location>
</feature>
<reference evidence="5" key="1">
    <citation type="submission" date="2015-11" db="EMBL/GenBank/DDBJ databases">
        <authorList>
            <person name="Varghese N."/>
        </authorList>
    </citation>
    <scope>NUCLEOTIDE SEQUENCE [LARGE SCALE GENOMIC DNA]</scope>
</reference>
<evidence type="ECO:0000256" key="1">
    <source>
        <dbReference type="ARBA" id="ARBA00002333"/>
    </source>
</evidence>
<accession>A0A0S4MTR9</accession>
<comment type="similarity">
    <text evidence="2">Belongs to the histone H1/H5 family. HCT subfamily.</text>
</comment>